<evidence type="ECO:0000256" key="10">
    <source>
        <dbReference type="HAMAP-Rule" id="MF_01405"/>
    </source>
</evidence>
<dbReference type="GO" id="GO:0036220">
    <property type="term" value="F:ITP diphosphatase activity"/>
    <property type="evidence" value="ECO:0007669"/>
    <property type="project" value="UniProtKB-UniRule"/>
</dbReference>
<keyword evidence="5 10" id="KW-0378">Hydrolase</keyword>
<evidence type="ECO:0000256" key="9">
    <source>
        <dbReference type="ARBA" id="ARBA00052017"/>
    </source>
</evidence>
<keyword evidence="6 10" id="KW-0460">Magnesium</keyword>
<dbReference type="GO" id="GO:0005829">
    <property type="term" value="C:cytosol"/>
    <property type="evidence" value="ECO:0007669"/>
    <property type="project" value="TreeGrafter"/>
</dbReference>
<accession>A0A0F3IFU2</accession>
<dbReference type="GO" id="GO:0017111">
    <property type="term" value="F:ribonucleoside triphosphate phosphatase activity"/>
    <property type="evidence" value="ECO:0007669"/>
    <property type="project" value="InterPro"/>
</dbReference>
<feature type="active site" description="Proton acceptor" evidence="10">
    <location>
        <position position="71"/>
    </location>
</feature>
<dbReference type="InterPro" id="IPR029001">
    <property type="entry name" value="ITPase-like_fam"/>
</dbReference>
<dbReference type="InterPro" id="IPR002637">
    <property type="entry name" value="RdgB/HAM1"/>
</dbReference>
<comment type="function">
    <text evidence="10">Pyrophosphatase that catalyzes the hydrolysis of nucleoside triphosphates to their monophosphate derivatives, with a high preference for the non-canonical purine nucleotides XTP (xanthosine triphosphate), dITP (deoxyinosine triphosphate) and ITP. Seems to function as a house-cleaning enzyme that removes non-canonical purine nucleotides from the nucleotide pool, thus preventing their incorporation into DNA/RNA and avoiding chromosomal lesions.</text>
</comment>
<dbReference type="GO" id="GO:0009146">
    <property type="term" value="P:purine nucleoside triphosphate catabolic process"/>
    <property type="evidence" value="ECO:0007669"/>
    <property type="project" value="UniProtKB-UniRule"/>
</dbReference>
<dbReference type="FunFam" id="3.90.950.10:FF:000001">
    <property type="entry name" value="dITP/XTP pyrophosphatase"/>
    <property type="match status" value="1"/>
</dbReference>
<reference evidence="13" key="1">
    <citation type="submission" date="2015-03" db="EMBL/GenBank/DDBJ databases">
        <title>Draft genome sequence of a novel methanotroph (Sn10-6) isolated from flooded ricefield rhizosphere in India.</title>
        <authorList>
            <person name="Pandit P.S."/>
            <person name="Pore S.D."/>
            <person name="Arora P."/>
            <person name="Kapse N.G."/>
            <person name="Dhakephalkar P.K."/>
            <person name="Rahalkar M.C."/>
        </authorList>
    </citation>
    <scope>NUCLEOTIDE SEQUENCE [LARGE SCALE GENOMIC DNA]</scope>
    <source>
        <strain evidence="13">Sn10-6</strain>
    </source>
</reference>
<evidence type="ECO:0000313" key="13">
    <source>
        <dbReference type="Proteomes" id="UP000033684"/>
    </source>
</evidence>
<comment type="subunit">
    <text evidence="2 10">Homodimer.</text>
</comment>
<dbReference type="RefSeq" id="WP_045780328.1">
    <property type="nucleotide sequence ID" value="NZ_LAJX01000230.1"/>
</dbReference>
<evidence type="ECO:0000256" key="3">
    <source>
        <dbReference type="ARBA" id="ARBA00022723"/>
    </source>
</evidence>
<dbReference type="Gene3D" id="3.90.950.10">
    <property type="match status" value="1"/>
</dbReference>
<evidence type="ECO:0000256" key="6">
    <source>
        <dbReference type="ARBA" id="ARBA00022842"/>
    </source>
</evidence>
<comment type="catalytic activity">
    <reaction evidence="8 10">
        <text>dITP + H2O = dIMP + diphosphate + H(+)</text>
        <dbReference type="Rhea" id="RHEA:28342"/>
        <dbReference type="ChEBI" id="CHEBI:15377"/>
        <dbReference type="ChEBI" id="CHEBI:15378"/>
        <dbReference type="ChEBI" id="CHEBI:33019"/>
        <dbReference type="ChEBI" id="CHEBI:61194"/>
        <dbReference type="ChEBI" id="CHEBI:61382"/>
        <dbReference type="EC" id="3.6.1.66"/>
    </reaction>
</comment>
<keyword evidence="13" id="KW-1185">Reference proteome</keyword>
<dbReference type="PANTHER" id="PTHR11067:SF9">
    <property type="entry name" value="INOSINE TRIPHOSPHATE PYROPHOSPHATASE"/>
    <property type="match status" value="1"/>
</dbReference>
<reference evidence="12 13" key="2">
    <citation type="journal article" date="2016" name="Microb. Ecol.">
        <title>Genome Characteristics of a Novel Type I Methanotroph (Sn10-6) Isolated from a Flooded Indian Rice Field.</title>
        <authorList>
            <person name="Rahalkar M.C."/>
            <person name="Pandit P.S."/>
            <person name="Dhakephalkar P.K."/>
            <person name="Pore S."/>
            <person name="Arora P."/>
            <person name="Kapse N."/>
        </authorList>
    </citation>
    <scope>NUCLEOTIDE SEQUENCE [LARGE SCALE GENOMIC DNA]</scope>
    <source>
        <strain evidence="12 13">Sn10-6</strain>
    </source>
</reference>
<dbReference type="EMBL" id="LAJX01000230">
    <property type="protein sequence ID" value="KJV05423.1"/>
    <property type="molecule type" value="Genomic_DNA"/>
</dbReference>
<dbReference type="HAMAP" id="MF_01405">
    <property type="entry name" value="Non_canon_purine_NTPase"/>
    <property type="match status" value="1"/>
</dbReference>
<feature type="binding site" evidence="10">
    <location>
        <begin position="12"/>
        <end position="17"/>
    </location>
    <ligand>
        <name>substrate</name>
    </ligand>
</feature>
<dbReference type="GO" id="GO:0009117">
    <property type="term" value="P:nucleotide metabolic process"/>
    <property type="evidence" value="ECO:0007669"/>
    <property type="project" value="UniProtKB-KW"/>
</dbReference>
<dbReference type="PANTHER" id="PTHR11067">
    <property type="entry name" value="INOSINE TRIPHOSPHATE PYROPHOSPHATASE/HAM1 PROTEIN"/>
    <property type="match status" value="1"/>
</dbReference>
<dbReference type="EC" id="3.6.1.66" evidence="10"/>
<dbReference type="Proteomes" id="UP000033684">
    <property type="component" value="Unassembled WGS sequence"/>
</dbReference>
<keyword evidence="4 10" id="KW-0547">Nucleotide-binding</keyword>
<evidence type="ECO:0000256" key="1">
    <source>
        <dbReference type="ARBA" id="ARBA00008023"/>
    </source>
</evidence>
<comment type="catalytic activity">
    <reaction evidence="9 10">
        <text>XTP + H2O = XMP + diphosphate + H(+)</text>
        <dbReference type="Rhea" id="RHEA:28610"/>
        <dbReference type="ChEBI" id="CHEBI:15377"/>
        <dbReference type="ChEBI" id="CHEBI:15378"/>
        <dbReference type="ChEBI" id="CHEBI:33019"/>
        <dbReference type="ChEBI" id="CHEBI:57464"/>
        <dbReference type="ChEBI" id="CHEBI:61314"/>
        <dbReference type="EC" id="3.6.1.66"/>
    </reaction>
</comment>
<feature type="binding site" evidence="10">
    <location>
        <position position="72"/>
    </location>
    <ligand>
        <name>substrate</name>
    </ligand>
</feature>
<protein>
    <recommendedName>
        <fullName evidence="10">dITP/XTP pyrophosphatase</fullName>
        <ecNumber evidence="10">3.6.1.66</ecNumber>
    </recommendedName>
    <alternativeName>
        <fullName evidence="10">Non-canonical purine NTP pyrophosphatase</fullName>
    </alternativeName>
    <alternativeName>
        <fullName evidence="10">Non-standard purine NTP pyrophosphatase</fullName>
    </alternativeName>
    <alternativeName>
        <fullName evidence="10">Nucleoside-triphosphate diphosphatase</fullName>
    </alternativeName>
    <alternativeName>
        <fullName evidence="10">Nucleoside-triphosphate pyrophosphatase</fullName>
        <shortName evidence="10">NTPase</shortName>
    </alternativeName>
</protein>
<comment type="caution">
    <text evidence="10">Lacks conserved residue(s) required for the propagation of feature annotation.</text>
</comment>
<dbReference type="CDD" id="cd00515">
    <property type="entry name" value="HAM1"/>
    <property type="match status" value="1"/>
</dbReference>
<evidence type="ECO:0000256" key="8">
    <source>
        <dbReference type="ARBA" id="ARBA00051875"/>
    </source>
</evidence>
<evidence type="ECO:0000313" key="12">
    <source>
        <dbReference type="EMBL" id="KJV05423.1"/>
    </source>
</evidence>
<proteinExistence type="inferred from homology"/>
<dbReference type="GO" id="GO:0046872">
    <property type="term" value="F:metal ion binding"/>
    <property type="evidence" value="ECO:0007669"/>
    <property type="project" value="UniProtKB-KW"/>
</dbReference>
<comment type="cofactor">
    <cofactor evidence="10">
        <name>Mg(2+)</name>
        <dbReference type="ChEBI" id="CHEBI:18420"/>
    </cofactor>
    <text evidence="10">Binds 1 Mg(2+) ion per subunit.</text>
</comment>
<evidence type="ECO:0000256" key="7">
    <source>
        <dbReference type="ARBA" id="ARBA00023080"/>
    </source>
</evidence>
<dbReference type="GO" id="GO:0036222">
    <property type="term" value="F:XTP diphosphatase activity"/>
    <property type="evidence" value="ECO:0007669"/>
    <property type="project" value="UniProtKB-UniRule"/>
</dbReference>
<comment type="catalytic activity">
    <reaction evidence="10">
        <text>ITP + H2O = IMP + diphosphate + H(+)</text>
        <dbReference type="Rhea" id="RHEA:29399"/>
        <dbReference type="ChEBI" id="CHEBI:15377"/>
        <dbReference type="ChEBI" id="CHEBI:15378"/>
        <dbReference type="ChEBI" id="CHEBI:33019"/>
        <dbReference type="ChEBI" id="CHEBI:58053"/>
        <dbReference type="ChEBI" id="CHEBI:61402"/>
        <dbReference type="EC" id="3.6.1.66"/>
    </reaction>
</comment>
<keyword evidence="7 10" id="KW-0546">Nucleotide metabolism</keyword>
<feature type="binding site" evidence="10">
    <location>
        <position position="71"/>
    </location>
    <ligand>
        <name>Mg(2+)</name>
        <dbReference type="ChEBI" id="CHEBI:18420"/>
    </ligand>
</feature>
<dbReference type="InterPro" id="IPR020922">
    <property type="entry name" value="dITP/XTP_pyrophosphatase"/>
</dbReference>
<feature type="binding site" evidence="10">
    <location>
        <position position="179"/>
    </location>
    <ligand>
        <name>substrate</name>
    </ligand>
</feature>
<evidence type="ECO:0000256" key="5">
    <source>
        <dbReference type="ARBA" id="ARBA00022801"/>
    </source>
</evidence>
<feature type="binding site" evidence="10">
    <location>
        <begin position="184"/>
        <end position="185"/>
    </location>
    <ligand>
        <name>substrate</name>
    </ligand>
</feature>
<dbReference type="GO" id="GO:0035870">
    <property type="term" value="F:dITP diphosphatase activity"/>
    <property type="evidence" value="ECO:0007669"/>
    <property type="project" value="UniProtKB-UniRule"/>
</dbReference>
<dbReference type="PATRIC" id="fig|1632867.3.peg.2782"/>
<dbReference type="AlphaFoldDB" id="A0A0F3IFU2"/>
<evidence type="ECO:0000256" key="11">
    <source>
        <dbReference type="RuleBase" id="RU003781"/>
    </source>
</evidence>
<sequence length="203" mass="22324">MDKLMQRLVLASNNQGKIGEIKALLSGIEVLAQTEFGVPECPEPALTFVENSLLKARHAATYCQLPVIADDSGLIVHALNGQPGVRSARYAGDNASDQDNNDKLLSELSLIEREQRLAQFVCVMVLLRHADDPCPLIAQGVWQGEIAMTPQGDNGFGYDALFWLPELNCTAAQLSNTQKNQLSHRGQALRQLRNEILKQTLSF</sequence>
<gene>
    <name evidence="12" type="ORF">VZ94_18345</name>
</gene>
<organism evidence="12 13">
    <name type="scientific">Methylocucumis oryzae</name>
    <dbReference type="NCBI Taxonomy" id="1632867"/>
    <lineage>
        <taxon>Bacteria</taxon>
        <taxon>Pseudomonadati</taxon>
        <taxon>Pseudomonadota</taxon>
        <taxon>Gammaproteobacteria</taxon>
        <taxon>Methylococcales</taxon>
        <taxon>Methylococcaceae</taxon>
        <taxon>Methylocucumis</taxon>
    </lineage>
</organism>
<name>A0A0F3IFU2_9GAMM</name>
<feature type="binding site" evidence="10">
    <location>
        <begin position="156"/>
        <end position="159"/>
    </location>
    <ligand>
        <name>substrate</name>
    </ligand>
</feature>
<dbReference type="NCBIfam" id="TIGR00042">
    <property type="entry name" value="RdgB/HAM1 family non-canonical purine NTP pyrophosphatase"/>
    <property type="match status" value="1"/>
</dbReference>
<evidence type="ECO:0000256" key="4">
    <source>
        <dbReference type="ARBA" id="ARBA00022741"/>
    </source>
</evidence>
<evidence type="ECO:0000256" key="2">
    <source>
        <dbReference type="ARBA" id="ARBA00011738"/>
    </source>
</evidence>
<comment type="caution">
    <text evidence="12">The sequence shown here is derived from an EMBL/GenBank/DDBJ whole genome shotgun (WGS) entry which is preliminary data.</text>
</comment>
<dbReference type="GO" id="GO:0000166">
    <property type="term" value="F:nucleotide binding"/>
    <property type="evidence" value="ECO:0007669"/>
    <property type="project" value="UniProtKB-KW"/>
</dbReference>
<keyword evidence="3 10" id="KW-0479">Metal-binding</keyword>
<dbReference type="Pfam" id="PF01725">
    <property type="entry name" value="Ham1p_like"/>
    <property type="match status" value="1"/>
</dbReference>
<comment type="similarity">
    <text evidence="1 10 11">Belongs to the HAM1 NTPase family.</text>
</comment>
<dbReference type="SUPFAM" id="SSF52972">
    <property type="entry name" value="ITPase-like"/>
    <property type="match status" value="1"/>
</dbReference>